<dbReference type="CDD" id="cd06326">
    <property type="entry name" value="PBP1_ABC_ligand_binding-like"/>
    <property type="match status" value="1"/>
</dbReference>
<dbReference type="InterPro" id="IPR028081">
    <property type="entry name" value="Leu-bd"/>
</dbReference>
<comment type="caution">
    <text evidence="4">The sequence shown here is derived from an EMBL/GenBank/DDBJ whole genome shotgun (WGS) entry which is preliminary data.</text>
</comment>
<evidence type="ECO:0000313" key="4">
    <source>
        <dbReference type="EMBL" id="RTQ33109.1"/>
    </source>
</evidence>
<protein>
    <submittedName>
        <fullName evidence="4">ABC transporter substrate-binding protein</fullName>
    </submittedName>
</protein>
<organism evidence="4 5">
    <name type="scientific">Variovorax gossypii</name>
    <dbReference type="NCBI Taxonomy" id="1679495"/>
    <lineage>
        <taxon>Bacteria</taxon>
        <taxon>Pseudomonadati</taxon>
        <taxon>Pseudomonadota</taxon>
        <taxon>Betaproteobacteria</taxon>
        <taxon>Burkholderiales</taxon>
        <taxon>Comamonadaceae</taxon>
        <taxon>Variovorax</taxon>
    </lineage>
</organism>
<dbReference type="Proteomes" id="UP000267418">
    <property type="component" value="Unassembled WGS sequence"/>
</dbReference>
<keyword evidence="2" id="KW-0732">Signal</keyword>
<evidence type="ECO:0000259" key="3">
    <source>
        <dbReference type="Pfam" id="PF13458"/>
    </source>
</evidence>
<gene>
    <name evidence="4" type="ORF">EJP69_19620</name>
</gene>
<dbReference type="PANTHER" id="PTHR47235">
    <property type="entry name" value="BLR6548 PROTEIN"/>
    <property type="match status" value="1"/>
</dbReference>
<evidence type="ECO:0000256" key="2">
    <source>
        <dbReference type="ARBA" id="ARBA00022729"/>
    </source>
</evidence>
<feature type="domain" description="Leucine-binding protein" evidence="3">
    <location>
        <begin position="28"/>
        <end position="349"/>
    </location>
</feature>
<dbReference type="PANTHER" id="PTHR47235:SF1">
    <property type="entry name" value="BLR6548 PROTEIN"/>
    <property type="match status" value="1"/>
</dbReference>
<dbReference type="SUPFAM" id="SSF53822">
    <property type="entry name" value="Periplasmic binding protein-like I"/>
    <property type="match status" value="1"/>
</dbReference>
<dbReference type="Pfam" id="PF13458">
    <property type="entry name" value="Peripla_BP_6"/>
    <property type="match status" value="1"/>
</dbReference>
<proteinExistence type="inferred from homology"/>
<sequence>MNSGRLARWFAIIAITAGTTGQAFALEVVVGQVGPMRGLEAKQGQGYAAGMRLAFETVNRRGGVNGHTFALATEDDGSRPESTVEQTRKLLAEKRPLVLAGYFGSQNLRELLASRQLEQQRIALVGYRTTDIAPAHTHLFNVRADIPGELAKLTSQLATVGVTKLGLLYEAGPGADAIVAAADQAAAQAKVRFVTRTSYAGGSRSASTSIADAVQVFSKSAPQAIILVVNGAPTAAFIEAYRISGGTAQLFAYSGADIEQLSQRLGEDHLKGVVISQVTPNPYKSTSRLVREFTEAVAQQKPKEPKSYVMMEGYITGRVIVEAVQRQGRAPTREGMIAALNAMNDYDLGDYVIGFSGGSRNGSKFVELSIVSSSGKVQQ</sequence>
<keyword evidence="5" id="KW-1185">Reference proteome</keyword>
<evidence type="ECO:0000256" key="1">
    <source>
        <dbReference type="ARBA" id="ARBA00010062"/>
    </source>
</evidence>
<dbReference type="OrthoDB" id="9777352at2"/>
<comment type="similarity">
    <text evidence="1">Belongs to the leucine-binding protein family.</text>
</comment>
<dbReference type="AlphaFoldDB" id="A0A3S0ICR4"/>
<dbReference type="EMBL" id="RXOE01000005">
    <property type="protein sequence ID" value="RTQ33109.1"/>
    <property type="molecule type" value="Genomic_DNA"/>
</dbReference>
<accession>A0A3S0ICR4</accession>
<dbReference type="InterPro" id="IPR028082">
    <property type="entry name" value="Peripla_BP_I"/>
</dbReference>
<reference evidence="4 5" key="1">
    <citation type="submission" date="2018-12" db="EMBL/GenBank/DDBJ databases">
        <title>The genome of Variovorax gossypii DSM 100435.</title>
        <authorList>
            <person name="Gao J."/>
            <person name="Sun J."/>
        </authorList>
    </citation>
    <scope>NUCLEOTIDE SEQUENCE [LARGE SCALE GENOMIC DNA]</scope>
    <source>
        <strain evidence="4 5">DSM 100435</strain>
    </source>
</reference>
<name>A0A3S0ICR4_9BURK</name>
<evidence type="ECO:0000313" key="5">
    <source>
        <dbReference type="Proteomes" id="UP000267418"/>
    </source>
</evidence>
<dbReference type="Gene3D" id="3.40.50.2300">
    <property type="match status" value="2"/>
</dbReference>